<keyword evidence="1" id="KW-0812">Transmembrane</keyword>
<sequence>MSVKDPNKTRRLRYGGIATAITVGVIAVIVVLNVLVTALNTRFPLSVDLTSDKRFTLSEQSKEYLQKVESDITIYLMMPKEEFESIGDPGSRVPPALEQFSQVNPKIKVEYIDLEKNPSFASKYTGDELTSTSIIIESDKRHYVISTSDLFDIQYDTTTYQQYVAGDVIEKTMITKIMSADVDEIPKVGIITGHNESTQKLENFKQVMTDSAYEVSEVNLMTDEIPDDMAFLVIAEPGNDYTTGELKKIDEYLDNDVNNPTLLVTFGSSYSGMTNLDEFLAEWGIKAMDGVIAETDSSRYYSGYPTLAIADYLTNELAPSINPYNGVYPIIMDSKPIETLFETQNGIEVHPVIQTAETAVQLLTDEEGNTTEGEKGVFNALTVSSKPRTEGSDTYTSRVIAVGSTDYFNVSTAFNCLNDEIFTTMANKITGRDLEEVNISSRKLQDTSLQMTESQVTVIGLVIFIIALPVVVLVAGLVIWIRRRHL</sequence>
<dbReference type="InterPro" id="IPR019196">
    <property type="entry name" value="ABC_transp_unknown"/>
</dbReference>
<dbReference type="Proteomes" id="UP000593890">
    <property type="component" value="Chromosome"/>
</dbReference>
<reference evidence="5" key="1">
    <citation type="submission" date="2020-07" db="EMBL/GenBank/DDBJ databases">
        <title>Complete genome sequencing of Clostridia bacterium strain 12CBH8.</title>
        <authorList>
            <person name="Sakamoto M."/>
            <person name="Murakami T."/>
            <person name="Mori H."/>
        </authorList>
    </citation>
    <scope>NUCLEOTIDE SEQUENCE [LARGE SCALE GENOMIC DNA]</scope>
    <source>
        <strain evidence="5">12CBH8</strain>
    </source>
</reference>
<dbReference type="Pfam" id="PF09822">
    <property type="entry name" value="ABC_transp_aux"/>
    <property type="match status" value="1"/>
</dbReference>
<evidence type="ECO:0000259" key="2">
    <source>
        <dbReference type="Pfam" id="PF09822"/>
    </source>
</evidence>
<dbReference type="KEGG" id="sman:C12CBH8_00550"/>
<evidence type="ECO:0000313" key="5">
    <source>
        <dbReference type="Proteomes" id="UP000593890"/>
    </source>
</evidence>
<dbReference type="EMBL" id="AP023321">
    <property type="protein sequence ID" value="BCI59416.1"/>
    <property type="molecule type" value="Genomic_DNA"/>
</dbReference>
<evidence type="ECO:0000256" key="1">
    <source>
        <dbReference type="SAM" id="Phobius"/>
    </source>
</evidence>
<feature type="transmembrane region" description="Helical" evidence="1">
    <location>
        <begin position="458"/>
        <end position="481"/>
    </location>
</feature>
<dbReference type="RefSeq" id="WP_099322987.1">
    <property type="nucleotide sequence ID" value="NZ_AP023321.1"/>
</dbReference>
<keyword evidence="1" id="KW-1133">Transmembrane helix</keyword>
<evidence type="ECO:0008006" key="6">
    <source>
        <dbReference type="Google" id="ProtNLM"/>
    </source>
</evidence>
<feature type="transmembrane region" description="Helical" evidence="1">
    <location>
        <begin position="12"/>
        <end position="36"/>
    </location>
</feature>
<name>A0A7I8CYE6_9FIRM</name>
<keyword evidence="5" id="KW-1185">Reference proteome</keyword>
<dbReference type="InterPro" id="IPR055396">
    <property type="entry name" value="DUF7088"/>
</dbReference>
<keyword evidence="1" id="KW-0472">Membrane</keyword>
<evidence type="ECO:0000259" key="3">
    <source>
        <dbReference type="Pfam" id="PF23357"/>
    </source>
</evidence>
<accession>A0A7I8CYE6</accession>
<gene>
    <name evidence="4" type="ORF">C12CBH8_00550</name>
</gene>
<dbReference type="Pfam" id="PF23357">
    <property type="entry name" value="DUF7088"/>
    <property type="match status" value="1"/>
</dbReference>
<organism evidence="4 5">
    <name type="scientific">Solibaculum mannosilyticum</name>
    <dbReference type="NCBI Taxonomy" id="2780922"/>
    <lineage>
        <taxon>Bacteria</taxon>
        <taxon>Bacillati</taxon>
        <taxon>Bacillota</taxon>
        <taxon>Clostridia</taxon>
        <taxon>Eubacteriales</taxon>
        <taxon>Oscillospiraceae</taxon>
        <taxon>Solibaculum</taxon>
    </lineage>
</organism>
<feature type="domain" description="ABC-type uncharacterised transport system" evidence="2">
    <location>
        <begin position="186"/>
        <end position="294"/>
    </location>
</feature>
<dbReference type="AlphaFoldDB" id="A0A7I8CYE6"/>
<protein>
    <recommendedName>
        <fullName evidence="6">ABC-type uncharacterized transport system domain-containing protein</fullName>
    </recommendedName>
</protein>
<evidence type="ECO:0000313" key="4">
    <source>
        <dbReference type="EMBL" id="BCI59416.1"/>
    </source>
</evidence>
<feature type="domain" description="DUF7088" evidence="3">
    <location>
        <begin position="51"/>
        <end position="140"/>
    </location>
</feature>
<proteinExistence type="predicted"/>